<dbReference type="GO" id="GO:0008270">
    <property type="term" value="F:zinc ion binding"/>
    <property type="evidence" value="ECO:0007669"/>
    <property type="project" value="UniProtKB-KW"/>
</dbReference>
<sequence length="902" mass="100049">MSPYETDPELVPTEDPYLSRSVHYGRYTPHDADFRPSYDHWCETDPDPTYWEGVVRKFCTPENSLNVPGTREAFAAGSVIIRVDRNSIESATSEKYRFANLNELRAARKAEDALKELGVAVPVIYFCGPVEGKNVTVESRIPGVSLEVAWRYLTAEQVNGFKEQCHRILQRLGALGSSDNGPSYVCHELNGQSHPDSGESERDILFEQGDGEHDLYFTHNDMARSNIIVKDDRVVGLLGWRQSGFFGLEKARKIHQQLRVPEPTFISSSGGQETLNWDDLYDGISTNAQNGIALNGEDTFTTKVKTEPTSINLDKLPMNGQMEIHRPVLTQLDGTEASDEYLTPKKITDLKQGVKSRASSSERSSPAISTKVTASSKKTAPTSKKKGTAAKKPATKKRKRADQDGDSVDSRSNTPLSTRTSKTPASKKQSSVSVAGSPAPESKKKGSRNAAADEGDEDDDFSDANEVFCICRKPDNHTWMIACDGVCEDWFHGKCVNIDSKDADLIDRYICPNCSELGHGFTTWKPMCRLPGCRKPARVSRSDPSKYCSDEHGREFMRRKTLHLNLSFNPTPRKSIPANRVSMLSKDRFGDGNNIDGDPDESHAEDGPGSIYGGEEDGEHEQRALEEFSSRGGVLTAGELKAAIMGVSSIEEFRKLGERIISPPPDEEEEGKANKDGNVNGHERTTGDGQEAGKPRSNKKLGLDIDAPGLTYTLDEASKIEKLRKKRDELLSRKEMLDARSVFLTAVRQRAKYVLEHLKKIDPKGGWKDICGFDSRFAWSDEEFDEWRLSPMGAEALKDGTPDALAASYPVPATDADGDTAMGRDANTTENSNSDTLARGVCTKKRCERHKQWVKVQQQDILFEQSMVHQDLTECEQEAQAVVERAVLRMWAEKDNYLAGGE</sequence>
<dbReference type="InterPro" id="IPR001965">
    <property type="entry name" value="Znf_PHD"/>
</dbReference>
<dbReference type="GO" id="GO:0045893">
    <property type="term" value="P:positive regulation of DNA-templated transcription"/>
    <property type="evidence" value="ECO:0007669"/>
    <property type="project" value="TreeGrafter"/>
</dbReference>
<evidence type="ECO:0000256" key="2">
    <source>
        <dbReference type="ARBA" id="ARBA00022723"/>
    </source>
</evidence>
<dbReference type="Gene3D" id="3.30.40.10">
    <property type="entry name" value="Zinc/RING finger domain, C3HC4 (zinc finger)"/>
    <property type="match status" value="1"/>
</dbReference>
<dbReference type="PANTHER" id="PTHR46174:SF1">
    <property type="entry name" value="CXXC-TYPE ZINC FINGER PROTEIN 1"/>
    <property type="match status" value="1"/>
</dbReference>
<dbReference type="PANTHER" id="PTHR46174">
    <property type="entry name" value="CXXC-TYPE ZINC FINGER PROTEIN 1"/>
    <property type="match status" value="1"/>
</dbReference>
<dbReference type="Proteomes" id="UP000319663">
    <property type="component" value="Unassembled WGS sequence"/>
</dbReference>
<evidence type="ECO:0000256" key="4">
    <source>
        <dbReference type="ARBA" id="ARBA00022833"/>
    </source>
</evidence>
<feature type="region of interest" description="Disordered" evidence="7">
    <location>
        <begin position="661"/>
        <end position="702"/>
    </location>
</feature>
<dbReference type="PROSITE" id="PS50016">
    <property type="entry name" value="ZF_PHD_2"/>
    <property type="match status" value="1"/>
</dbReference>
<dbReference type="SUPFAM" id="SSF57903">
    <property type="entry name" value="FYVE/PHD zinc finger"/>
    <property type="match status" value="1"/>
</dbReference>
<name>A0A507QWC0_MONPU</name>
<feature type="domain" description="PHD-type" evidence="8">
    <location>
        <begin position="466"/>
        <end position="517"/>
    </location>
</feature>
<keyword evidence="4" id="KW-0862">Zinc</keyword>
<dbReference type="InterPro" id="IPR013083">
    <property type="entry name" value="Znf_RING/FYVE/PHD"/>
</dbReference>
<dbReference type="OrthoDB" id="436852at2759"/>
<evidence type="ECO:0000256" key="3">
    <source>
        <dbReference type="ARBA" id="ARBA00022771"/>
    </source>
</evidence>
<evidence type="ECO:0000259" key="8">
    <source>
        <dbReference type="PROSITE" id="PS50016"/>
    </source>
</evidence>
<dbReference type="PROSITE" id="PS01359">
    <property type="entry name" value="ZF_PHD_1"/>
    <property type="match status" value="1"/>
</dbReference>
<dbReference type="InterPro" id="IPR037869">
    <property type="entry name" value="Spp1/CFP1"/>
</dbReference>
<feature type="compositionally biased region" description="Basic and acidic residues" evidence="7">
    <location>
        <begin position="620"/>
        <end position="629"/>
    </location>
</feature>
<dbReference type="STRING" id="5098.A0A507QWC0"/>
<evidence type="ECO:0000256" key="5">
    <source>
        <dbReference type="ARBA" id="ARBA00023242"/>
    </source>
</evidence>
<dbReference type="InterPro" id="IPR019787">
    <property type="entry name" value="Znf_PHD-finger"/>
</dbReference>
<feature type="region of interest" description="Disordered" evidence="7">
    <location>
        <begin position="348"/>
        <end position="460"/>
    </location>
</feature>
<reference evidence="9 10" key="1">
    <citation type="submission" date="2019-06" db="EMBL/GenBank/DDBJ databases">
        <title>Wine fermentation using esterase from Monascus purpureus.</title>
        <authorList>
            <person name="Geng C."/>
            <person name="Zhang Y."/>
        </authorList>
    </citation>
    <scope>NUCLEOTIDE SEQUENCE [LARGE SCALE GENOMIC DNA]</scope>
    <source>
        <strain evidence="9">HQ1</strain>
    </source>
</reference>
<comment type="subcellular location">
    <subcellularLocation>
        <location evidence="1">Nucleus</location>
    </subcellularLocation>
</comment>
<organism evidence="9 10">
    <name type="scientific">Monascus purpureus</name>
    <name type="common">Red mold</name>
    <name type="synonym">Monascus anka</name>
    <dbReference type="NCBI Taxonomy" id="5098"/>
    <lineage>
        <taxon>Eukaryota</taxon>
        <taxon>Fungi</taxon>
        <taxon>Dikarya</taxon>
        <taxon>Ascomycota</taxon>
        <taxon>Pezizomycotina</taxon>
        <taxon>Eurotiomycetes</taxon>
        <taxon>Eurotiomycetidae</taxon>
        <taxon>Eurotiales</taxon>
        <taxon>Aspergillaceae</taxon>
        <taxon>Monascus</taxon>
    </lineage>
</organism>
<feature type="compositionally biased region" description="Basic and acidic residues" evidence="7">
    <location>
        <begin position="671"/>
        <end position="694"/>
    </location>
</feature>
<dbReference type="InterPro" id="IPR011009">
    <property type="entry name" value="Kinase-like_dom_sf"/>
</dbReference>
<keyword evidence="10" id="KW-1185">Reference proteome</keyword>
<feature type="compositionally biased region" description="Polar residues" evidence="7">
    <location>
        <begin position="410"/>
        <end position="434"/>
    </location>
</feature>
<evidence type="ECO:0000313" key="9">
    <source>
        <dbReference type="EMBL" id="TQB71639.1"/>
    </source>
</evidence>
<dbReference type="GO" id="GO:0048188">
    <property type="term" value="C:Set1C/COMPASS complex"/>
    <property type="evidence" value="ECO:0007669"/>
    <property type="project" value="InterPro"/>
</dbReference>
<protein>
    <recommendedName>
        <fullName evidence="8">PHD-type domain-containing protein</fullName>
    </recommendedName>
</protein>
<comment type="caution">
    <text evidence="9">The sequence shown here is derived from an EMBL/GenBank/DDBJ whole genome shotgun (WGS) entry which is preliminary data.</text>
</comment>
<gene>
    <name evidence="9" type="ORF">MPDQ_007415</name>
</gene>
<accession>A0A507QWC0</accession>
<proteinExistence type="predicted"/>
<feature type="compositionally biased region" description="Basic residues" evidence="7">
    <location>
        <begin position="383"/>
        <end position="400"/>
    </location>
</feature>
<dbReference type="InterPro" id="IPR019786">
    <property type="entry name" value="Zinc_finger_PHD-type_CS"/>
</dbReference>
<evidence type="ECO:0000256" key="1">
    <source>
        <dbReference type="ARBA" id="ARBA00004123"/>
    </source>
</evidence>
<keyword evidence="3 6" id="KW-0863">Zinc-finger</keyword>
<keyword evidence="5" id="KW-0539">Nucleus</keyword>
<dbReference type="SUPFAM" id="SSF56112">
    <property type="entry name" value="Protein kinase-like (PK-like)"/>
    <property type="match status" value="1"/>
</dbReference>
<feature type="compositionally biased region" description="Low complexity" evidence="7">
    <location>
        <begin position="356"/>
        <end position="382"/>
    </location>
</feature>
<evidence type="ECO:0000256" key="6">
    <source>
        <dbReference type="PROSITE-ProRule" id="PRU00146"/>
    </source>
</evidence>
<dbReference type="AlphaFoldDB" id="A0A507QWC0"/>
<keyword evidence="2" id="KW-0479">Metal-binding</keyword>
<feature type="region of interest" description="Disordered" evidence="7">
    <location>
        <begin position="585"/>
        <end position="630"/>
    </location>
</feature>
<dbReference type="Pfam" id="PF00628">
    <property type="entry name" value="PHD"/>
    <property type="match status" value="1"/>
</dbReference>
<dbReference type="InterPro" id="IPR011011">
    <property type="entry name" value="Znf_FYVE_PHD"/>
</dbReference>
<dbReference type="EMBL" id="VIFY01000078">
    <property type="protein sequence ID" value="TQB71639.1"/>
    <property type="molecule type" value="Genomic_DNA"/>
</dbReference>
<evidence type="ECO:0000256" key="7">
    <source>
        <dbReference type="SAM" id="MobiDB-lite"/>
    </source>
</evidence>
<dbReference type="SMART" id="SM00249">
    <property type="entry name" value="PHD"/>
    <property type="match status" value="1"/>
</dbReference>
<evidence type="ECO:0000313" key="10">
    <source>
        <dbReference type="Proteomes" id="UP000319663"/>
    </source>
</evidence>